<evidence type="ECO:0000256" key="1">
    <source>
        <dbReference type="SAM" id="MobiDB-lite"/>
    </source>
</evidence>
<feature type="compositionally biased region" description="Low complexity" evidence="1">
    <location>
        <begin position="139"/>
        <end position="152"/>
    </location>
</feature>
<name>A0A0F8ZZW4_9ZZZZ</name>
<feature type="region of interest" description="Disordered" evidence="1">
    <location>
        <begin position="134"/>
        <end position="172"/>
    </location>
</feature>
<sequence>MTIDLNRGCTIKTDPGTGARVIMYKDQPGVFLNAHGAVVADTLAARCGFPVKDLLRERRKREALAQSAEEIEAEFEEKMAVKTKDKVLAESEDGYKAVQRPFGRCWVYGPDDKPINDRPLTKEEALHLFKTINDTPDLGADAGSSAAGSSAAEAEKIEAEAPPKAKGDPNGT</sequence>
<gene>
    <name evidence="2" type="ORF">LCGC14_2713660</name>
</gene>
<organism evidence="2">
    <name type="scientific">marine sediment metagenome</name>
    <dbReference type="NCBI Taxonomy" id="412755"/>
    <lineage>
        <taxon>unclassified sequences</taxon>
        <taxon>metagenomes</taxon>
        <taxon>ecological metagenomes</taxon>
    </lineage>
</organism>
<dbReference type="AlphaFoldDB" id="A0A0F8ZZW4"/>
<reference evidence="2" key="1">
    <citation type="journal article" date="2015" name="Nature">
        <title>Complex archaea that bridge the gap between prokaryotes and eukaryotes.</title>
        <authorList>
            <person name="Spang A."/>
            <person name="Saw J.H."/>
            <person name="Jorgensen S.L."/>
            <person name="Zaremba-Niedzwiedzka K."/>
            <person name="Martijn J."/>
            <person name="Lind A.E."/>
            <person name="van Eijk R."/>
            <person name="Schleper C."/>
            <person name="Guy L."/>
            <person name="Ettema T.J."/>
        </authorList>
    </citation>
    <scope>NUCLEOTIDE SEQUENCE</scope>
</reference>
<proteinExistence type="predicted"/>
<protein>
    <submittedName>
        <fullName evidence="2">Uncharacterized protein</fullName>
    </submittedName>
</protein>
<feature type="compositionally biased region" description="Basic and acidic residues" evidence="1">
    <location>
        <begin position="153"/>
        <end position="172"/>
    </location>
</feature>
<accession>A0A0F8ZZW4</accession>
<dbReference type="EMBL" id="LAZR01048686">
    <property type="protein sequence ID" value="KKK91370.1"/>
    <property type="molecule type" value="Genomic_DNA"/>
</dbReference>
<evidence type="ECO:0000313" key="2">
    <source>
        <dbReference type="EMBL" id="KKK91370.1"/>
    </source>
</evidence>
<comment type="caution">
    <text evidence="2">The sequence shown here is derived from an EMBL/GenBank/DDBJ whole genome shotgun (WGS) entry which is preliminary data.</text>
</comment>